<comment type="caution">
    <text evidence="16">Lacks conserved residue(s) required for the propagation of feature annotation.</text>
</comment>
<evidence type="ECO:0000256" key="4">
    <source>
        <dbReference type="ARBA" id="ARBA00022530"/>
    </source>
</evidence>
<evidence type="ECO:0000256" key="16">
    <source>
        <dbReference type="PROSITE-ProRule" id="PRU00076"/>
    </source>
</evidence>
<feature type="domain" description="Laminin G" evidence="21">
    <location>
        <begin position="3386"/>
        <end position="3563"/>
    </location>
</feature>
<feature type="disulfide bond" evidence="18">
    <location>
        <begin position="282"/>
        <end position="297"/>
    </location>
</feature>
<feature type="domain" description="Ig-like" evidence="24">
    <location>
        <begin position="2594"/>
        <end position="2675"/>
    </location>
</feature>
<evidence type="ECO:0000256" key="18">
    <source>
        <dbReference type="PROSITE-ProRule" id="PRU00124"/>
    </source>
</evidence>
<dbReference type="InterPro" id="IPR003006">
    <property type="entry name" value="Ig/MHC_CS"/>
</dbReference>
<evidence type="ECO:0000313" key="26">
    <source>
        <dbReference type="EMBL" id="EAA44666.5"/>
    </source>
</evidence>
<dbReference type="FunFam" id="2.60.40.10:FF:002299">
    <property type="entry name" value="AGAP003656-PA"/>
    <property type="match status" value="1"/>
</dbReference>
<dbReference type="PROSITE" id="PS50025">
    <property type="entry name" value="LAM_G_DOMAIN"/>
    <property type="match status" value="3"/>
</dbReference>
<keyword evidence="6" id="KW-0812">Transmembrane</keyword>
<feature type="disulfide bond" evidence="18">
    <location>
        <begin position="633"/>
        <end position="645"/>
    </location>
</feature>
<evidence type="ECO:0000256" key="10">
    <source>
        <dbReference type="ARBA" id="ARBA00022989"/>
    </source>
</evidence>
<feature type="disulfide bond" evidence="18">
    <location>
        <begin position="132"/>
        <end position="144"/>
    </location>
</feature>
<feature type="disulfide bond" evidence="18">
    <location>
        <begin position="102"/>
        <end position="120"/>
    </location>
</feature>
<evidence type="ECO:0000256" key="2">
    <source>
        <dbReference type="ARBA" id="ARBA00004302"/>
    </source>
</evidence>
<dbReference type="Gene3D" id="2.60.120.200">
    <property type="match status" value="3"/>
</dbReference>
<dbReference type="PROSITE" id="PS51115">
    <property type="entry name" value="LAMININ_IVA"/>
    <property type="match status" value="3"/>
</dbReference>
<feature type="disulfide bond" evidence="18">
    <location>
        <begin position="739"/>
        <end position="754"/>
    </location>
</feature>
<dbReference type="PANTHER" id="PTHR22722:SF5">
    <property type="entry name" value="LOW-DENSITY LIPOPROTEIN RECEPTOR-RELATED PROTEIN 1B"/>
    <property type="match status" value="1"/>
</dbReference>
<feature type="disulfide bond" evidence="18">
    <location>
        <begin position="1098"/>
        <end position="1113"/>
    </location>
</feature>
<dbReference type="PROSITE" id="PS50835">
    <property type="entry name" value="IG_LIKE"/>
    <property type="match status" value="13"/>
</dbReference>
<keyword evidence="14" id="KW-0325">Glycoprotein</keyword>
<feature type="disulfide bond" evidence="18">
    <location>
        <begin position="1181"/>
        <end position="1196"/>
    </location>
</feature>
<feature type="domain" description="Ig-like" evidence="24">
    <location>
        <begin position="2773"/>
        <end position="2860"/>
    </location>
</feature>
<dbReference type="FunFam" id="4.10.400.10:FF:000034">
    <property type="entry name" value="Low-density lipoprotein receptor-related protein 2"/>
    <property type="match status" value="3"/>
</dbReference>
<sequence>MLSSIVTKCTSNEFTCDDGRCIDQDRQCDGVADCSRGEDEQDCGKCPWSCDESREFLCRSDNTCIQKEAVCDGNRDCSDGEDEICEGKGEKATFCPLGKFTCGDRSCVSILGRCDGKVDCPRDHADEDECPCPRSTWQCDYGQCIPLEQKCDGNIDCPDDISDERNCPTQRDKCSIYEFQCRWDKRCIPIEKRCDKVYDCLDRTDEQVCGKCIQIAPSPPAHTLPSQLLPSLFVSLAQEAFVLLSCVVSPSLFYWKSFSKHYCTAHEFRCDNGFCIPMYQRCDRVNHCNDRSDERGCNFTSMFHSLSSFFPLFFAIFHIPGRCSEHEFHCNNGNCIPKDYMCNDIDDCGDNSDETDSVCGDYTCMPDEFTCYDGGCVSKALVCDDRKDCEDGTDEMDCDNNPPIKSLTRCGQGQFECNDGICIADYKHCNGIVDCHDESDETGCNSGIEECFPHPSLSLHCSNFLPLISIINALIQLTCRFVPYAYECPPTTQLQHILYIIIDPCSSNEFSCDGQCYEMQAYCNGVPDCSDGSDERNCAICYGDAFHCKNKQCILSVHICDGEPHCSDGSDELECSKCLLKRDYFLCFALRVLLMDFQLRNYSPILFCYHYDTLYSSASFLRTCISADNNTNCKVFEWQCRNGFCINKDFRCDGSVDCTDRSDEEGCYDEGKSCFATTINTDPCREDEFYCDGRCFEDDRRCDGRADCTDGSDEHDCPTLPLEELQCPDGSCFRHSQRCDGVSDCADGYDEQNCRTCNETEFTCLDGHSCIDISLRCDSFYDCKDFSDEQNCFACRSNEFTCADGQCIPNYLLCNGRPDCADGSDERNCSCARNEFRCRTGQCIDELRRCDQRIDCVDGSDEKDCSNADLSIQRMDMPQWSVHPTRPTLQSSLRFCGPNKFRCENGPCIAMALKCNGRVDCPYDTSDELDCTDEFQCKYAPPPPFDQPRLNLKTYPDEQTIKESNEVVFQCRDEGPMHAKVKWVRGNGQPLPPGTRDMNGRLEIPNIRIDHNGEYICEAVGYPKSTPGSSKVVQLTVERSWNIKYSQIRYSTLKYGTIPHIGFTFYGTVHYHQRPPTACGVNEATCMNGNCILKSQICDGRQDCADNSDENGCSHKDLCEPNQFKCRNRKCVLKTWLCDGEQDCGDGSDEENCATLPPNAPCRHDEFQCRDGQCIPKSFQCDTHPDCQDKSDEVGCMAPAVIQPPPPSLSIIAGGVLNITCRATGVPVPLIVWRLNWGHVPEKCTSRNDQGFGRLTCEDMQPIDSGAYSCEIINTMGTHFVSPDTIVIVTGSGPVCQQGTFNSQARNPSDCINCFCFGVTTSCNSADLYTYALKPPVSSLTIVGVEGPWSGRRELVVGEFENHNLTAQRHGVQLRLTNLVPGRRVPYYSLPEEYKGNQLKSYGGSIRYDVEYDGTGRPVNAPDVILKGNGMSLVHWHSGTFYPDIKNHVSVSLLPGNWVRPDRSPATREDIMMALASIESILIRMQYVDGIERNIELVNVMMDSAAHDDRGLGSASLVEQCRCPAGYRGLSCESCDYGYVRQNSGPWLGRCVKRERECQPGYYGDPNRDIPCAPCPCPVAGEKSRARSCYLDSRDNVVCQCDRGYAGERCMECEDGYVGNPLGEGCFPRPVTNCNALGTERIGSDRRCYCKPGIEGTYCDRCAAQHFYMHEKGCVECFCMGLTNVCSSTTWVRDTIHASFADGRSGFSLISDYTNPSIVANALPVSNREIVYRNFGASDDTFYWRLPNQFLGNKLTSFGGHLNYTLRYTPHSSGGISRNSSPDVVLHSGNKIKLHHYRTNSPISPYGSNTHSVSIVEDEWQNYEDGNAATREYLLMALANVSDIFIKATYNTVSNEAALSYVSLDIARDSPYATGARAWPVEQCQCPTGHIGLSCEDCAPGYYKGDQGIYLGICEPCACNGHSDECDPQTGACINCRDNTYGNNCELCRPPYVGNATVGSRYDCTLSQPDQSFDCRECDVRGFTGNCQRGCECKQLVEGRRCDQCREGSFGLGTQHETGCVECFCSGVTKSCGSSNLYREELPVIVDAYDNTITLTDREGTLLESRNFAINPSINEISYTFRDRETYYWSLPNLVLGNQVLSYGANLTVTQYVEGGRPLADQDIILIGSGMKLAWSREYYDDGTYAVPLVEHNWIVINRRNSYPASRGDMLTVLSNLEHILIRATTKESTSVSRLSDITLGTAIPTRTPYPAVEVEMCRCPPGYRGTSCEQCEDLHYRDIYDRSAGLLGACKPCPCNYENADSCQMDNRGVVVCNCREGYSGDNCDNQLDTRPTVPPRNPVIEVVINVPSIKIVEIGEDFRADCTAHHVVSQSPIDVQWTRKNGRLPDSAYTDGGTLVITNIQIKDGGLYVCKASSGTEVVYKQVTINVSKQGSAKPTVLLSQPFIDQDEHLSAEVLCTATGYPTPTITWERVDQPLPYHAVTERGLLRFSALRQQDAGTYRCVARNDVGESDTLLTVYVRPAVGPTLPPSYPTEMERVEISPSSFDGQPGEVIRLICRCSPTAQVVWSKLGERQLPSNADVRNEMLIIEHASQENTGRYSCTAYFPNGRTKTSTVDVVIADNNVLPPSNKVAPRVNPLNKNYVVLQGADFSLSCEATGTPYPTVKWTLSGKTFESNVQQSGNVLRIFNAQPSNGGVYICVASNEEGMDRAYTVVEIDRREKPVLEIYPSEPQTIKVGESVRLSCRASAGVPYPSITWVRKDRMPLSSRFTNDAEGVITLRDASLEDAGEYECRADNAAGSAILSTTIEVLQPPIIRLQPSESHKITENDEFTIHCSATGKPAPMVTLLPPPGASRSHLRQQTEGLREVTLYLHQAELNDAGTYECTAKNAAGEDSQYLSLQVDPKRGDVGPHDDDDRPPSYYPPRLPPTRPPGPSSQPIAYTYKAILGEQAHLMCNEEFRSTRTEWRRSDGRPLPYGSIVRGGNLTIESTGHDAAGMYDCVTFPSPSQPVTIVRIMVEVISLPKISFSPQMPMTVRPGDAVDILCNVTSDVAYEVKWHRKDNLPLPPTVQAYGNYLRFSSIAPEDAGRYYCHVRNQFGETEKAAEVVVNSKHAFVTSLRYHQASLGAAIRLDCKLPAGAPYVNVRYNWNRLERTLPPTARIVANGRELHLFNLEPEDAGTYQCGMSYPDGTVVYDSIVLTFTCANLPPTSAYYLSVFIPPESLPVLQLEPSRSMVRPGESLVVDCSSSAGTGVPIKWEKSDGTPLPYNIHQEGNRLYIQNAREDDSGTYTCVCFTEDGLRYVSDFQLEVEENTISDVLPRSTSRMEFAERGTTVKLQCNTDLYPTTYQWSRIDGELPNDRDTHGVSVLKCRNESGITLTGDHLCSQSILTLTNVQASDAGKYVCSAKHGGQSANVVITLVVNNVIPFFPQSPRSYMEFKSFDNVYSKFYFEVSFKPEKMNGLILYASQRRPNQDYISLSLRNGYPQFRFNFDGQQVVLQPEKPVHMGQWHTVKVNRVRNNGFLLVDDQTPVNFPDRLKFYGLNLDDHLFVGGVPQFDQVPASAVEYKEGFVGCISRLKLNDREVQLYEDALETVGITTCEPCADDPCKNFGTCLEAQTAQGYSCMCRDGYTGTNCQHEGDGCSDDTCGVGRCEETDTGPECYCPVHKTGDRCQYTEHYTDATLAFKDGSYAAYDKFQSKRSIRFRFKPDSLENGIMFYAAEHEQGYGDFMAVLLNNGFVEIRYSVAGKMKPLIVRSTVPIEAGQWHTVSAGRTKAGIGYLQVDDEAVNNEMSNRNTPILLKTKVYAGGYDKRLLLSQEIGVRRGFEGCIAELETSGNKLNMIDDIRDSANVYHCGHADGHQPDPIDVESPVTCRPGRGGYDCDTVTDICLDQRPCENGALCQTHAGGQNYTCTCEPGYLGQRCETQYTDIVASRFSGNGFIEVSPKAFKHSESQITTEFAIMFSAYEPNGLLIWYGQRNGEEFLGNDYVALSLSNGYVELTIRMDGQESYVRNSDVYVVDNERHVALVRRERNQFHLQVDSLTVHGETRPTGKQTMEIPGSFYVGGVPDVERVTGNRFNESFNGCVFSVENNEGKAILLRDFTIRTVNVDVCDEPNLGTDPPVV</sequence>
<dbReference type="InterPro" id="IPR003599">
    <property type="entry name" value="Ig_sub"/>
</dbReference>
<feature type="disulfide bond" evidence="18">
    <location>
        <begin position="831"/>
        <end position="843"/>
    </location>
</feature>
<feature type="domain" description="Ig-like" evidence="24">
    <location>
        <begin position="2300"/>
        <end position="2388"/>
    </location>
</feature>
<feature type="disulfide bond" evidence="18">
    <location>
        <begin position="1126"/>
        <end position="1144"/>
    </location>
</feature>
<dbReference type="InterPro" id="IPR002172">
    <property type="entry name" value="LDrepeatLR_classA_rpt"/>
</dbReference>
<feature type="disulfide bond" evidence="18">
    <location>
        <begin position="371"/>
        <end position="389"/>
    </location>
</feature>
<dbReference type="PANTHER" id="PTHR22722">
    <property type="entry name" value="LOW-DENSITY LIPOPROTEIN RECEPTOR-RELATED PROTEIN 2-RELATED"/>
    <property type="match status" value="1"/>
</dbReference>
<dbReference type="InterPro" id="IPR036055">
    <property type="entry name" value="LDL_receptor-like_sf"/>
</dbReference>
<dbReference type="GO" id="GO:0005604">
    <property type="term" value="C:basement membrane"/>
    <property type="evidence" value="ECO:0007669"/>
    <property type="project" value="UniProtKB-SubCell"/>
</dbReference>
<keyword evidence="12 16" id="KW-1015">Disulfide bond</keyword>
<feature type="domain" description="EGF-like" evidence="22">
    <location>
        <begin position="3846"/>
        <end position="3885"/>
    </location>
</feature>
<keyword evidence="8" id="KW-0677">Repeat</keyword>
<feature type="disulfide bond" evidence="18">
    <location>
        <begin position="903"/>
        <end position="921"/>
    </location>
</feature>
<feature type="disulfide bond" evidence="18">
    <location>
        <begin position="560"/>
        <end position="575"/>
    </location>
</feature>
<dbReference type="SUPFAM" id="SSF57424">
    <property type="entry name" value="LDL receptor-like module"/>
    <property type="match status" value="21"/>
</dbReference>
<dbReference type="PROSITE" id="PS50068">
    <property type="entry name" value="LDLRA_2"/>
    <property type="match status" value="21"/>
</dbReference>
<feature type="disulfide bond" evidence="18">
    <location>
        <begin position="896"/>
        <end position="908"/>
    </location>
</feature>
<feature type="disulfide bond" evidence="18">
    <location>
        <begin position="383"/>
        <end position="398"/>
    </location>
</feature>
<feature type="disulfide bond" evidence="18">
    <location>
        <begin position="1162"/>
        <end position="1174"/>
    </location>
</feature>
<organism evidence="26">
    <name type="scientific">Anopheles gambiae</name>
    <name type="common">African malaria mosquito</name>
    <dbReference type="NCBI Taxonomy" id="7165"/>
    <lineage>
        <taxon>Eukaryota</taxon>
        <taxon>Metazoa</taxon>
        <taxon>Ecdysozoa</taxon>
        <taxon>Arthropoda</taxon>
        <taxon>Hexapoda</taxon>
        <taxon>Insecta</taxon>
        <taxon>Pterygota</taxon>
        <taxon>Neoptera</taxon>
        <taxon>Endopterygota</taxon>
        <taxon>Diptera</taxon>
        <taxon>Nematocera</taxon>
        <taxon>Culicoidea</taxon>
        <taxon>Culicidae</taxon>
        <taxon>Anophelinae</taxon>
        <taxon>Anopheles</taxon>
    </lineage>
</organism>
<feature type="disulfide bond" evidence="18">
    <location>
        <begin position="1169"/>
        <end position="1187"/>
    </location>
</feature>
<dbReference type="eggNOG" id="KOG3509">
    <property type="taxonomic scope" value="Eukaryota"/>
</dbReference>
<feature type="domain" description="Ig-like" evidence="24">
    <location>
        <begin position="3087"/>
        <end position="3161"/>
    </location>
</feature>
<dbReference type="FunFam" id="4.10.400.10:FF:000113">
    <property type="entry name" value="Low-density lipoprotein receptor-related protein 8"/>
    <property type="match status" value="1"/>
</dbReference>
<keyword evidence="11" id="KW-0472">Membrane</keyword>
<dbReference type="InterPro" id="IPR013320">
    <property type="entry name" value="ConA-like_dom_sf"/>
</dbReference>
<evidence type="ECO:0000259" key="25">
    <source>
        <dbReference type="PROSITE" id="PS51115"/>
    </source>
</evidence>
<dbReference type="InterPro" id="IPR051221">
    <property type="entry name" value="LDLR-related"/>
</dbReference>
<feature type="compositionally biased region" description="Pro residues" evidence="20">
    <location>
        <begin position="2881"/>
        <end position="2896"/>
    </location>
</feature>
<feature type="domain" description="Laminin G" evidence="21">
    <location>
        <begin position="3891"/>
        <end position="4073"/>
    </location>
</feature>
<accession>Q7PH68</accession>
<dbReference type="SMART" id="SM00408">
    <property type="entry name" value="IGc2"/>
    <property type="match status" value="13"/>
</dbReference>
<feature type="domain" description="Laminin IV type A" evidence="25">
    <location>
        <begin position="1702"/>
        <end position="1883"/>
    </location>
</feature>
<evidence type="ECO:0000256" key="19">
    <source>
        <dbReference type="PROSITE-ProRule" id="PRU00460"/>
    </source>
</evidence>
<evidence type="ECO:0000256" key="8">
    <source>
        <dbReference type="ARBA" id="ARBA00022737"/>
    </source>
</evidence>
<feature type="disulfide bond" evidence="18">
    <location>
        <begin position="323"/>
        <end position="335"/>
    </location>
</feature>
<dbReference type="FunFam" id="4.10.400.10:FF:000236">
    <property type="entry name" value="AGAP003656-PC"/>
    <property type="match status" value="1"/>
</dbReference>
<dbReference type="GO" id="GO:0016020">
    <property type="term" value="C:membrane"/>
    <property type="evidence" value="ECO:0007669"/>
    <property type="project" value="UniProtKB-SubCell"/>
</dbReference>
<dbReference type="CDD" id="cd00096">
    <property type="entry name" value="Ig"/>
    <property type="match status" value="1"/>
</dbReference>
<dbReference type="PROSITE" id="PS01186">
    <property type="entry name" value="EGF_2"/>
    <property type="match status" value="3"/>
</dbReference>
<dbReference type="InterPro" id="IPR009030">
    <property type="entry name" value="Growth_fac_rcpt_cys_sf"/>
</dbReference>
<dbReference type="GO" id="GO:0048513">
    <property type="term" value="P:animal organ development"/>
    <property type="evidence" value="ECO:0007669"/>
    <property type="project" value="UniProtKB-ARBA"/>
</dbReference>
<dbReference type="FunFam" id="2.60.120.200:FF:000300">
    <property type="entry name" value="Terribly reduced optic lobes, isoform B"/>
    <property type="match status" value="1"/>
</dbReference>
<feature type="disulfide bond" evidence="18">
    <location>
        <begin position="429"/>
        <end position="444"/>
    </location>
</feature>
<dbReference type="FunFam" id="2.60.120.200:FF:000060">
    <property type="entry name" value="Terribly reduced optic lobes, isoform B"/>
    <property type="match status" value="1"/>
</dbReference>
<dbReference type="CDD" id="cd00112">
    <property type="entry name" value="LDLa"/>
    <property type="match status" value="21"/>
</dbReference>
<keyword evidence="4" id="KW-0272">Extracellular matrix</keyword>
<feature type="disulfide bond" evidence="18">
    <location>
        <begin position="1086"/>
        <end position="1104"/>
    </location>
</feature>
<reference evidence="26" key="5">
    <citation type="submission" date="2011-05" db="EMBL/GenBank/DDBJ databases">
        <authorList>
            <consortium name="VectorBase"/>
        </authorList>
    </citation>
    <scope>NUCLEOTIDE SEQUENCE</scope>
    <source>
        <strain evidence="26">PEST</strain>
    </source>
</reference>
<reference evidence="26" key="4">
    <citation type="journal article" date="2007" name="Genome Biol.">
        <title>Update of the Anopheles gambiae PEST genome assembly.</title>
        <authorList>
            <person name="Sharakhova M.V."/>
            <person name="Hammond M.P."/>
            <person name="Lobo N.F."/>
            <person name="Krzywinski J."/>
            <person name="Unger M.F."/>
            <person name="Hillenmeyer M.E."/>
            <person name="Bruggner R.V."/>
            <person name="Birney E."/>
            <person name="Collins F.H."/>
        </authorList>
    </citation>
    <scope>NUCLEOTIDE SEQUENCE</scope>
    <source>
        <strain evidence="26">PEST</strain>
    </source>
</reference>
<dbReference type="GO" id="GO:0030154">
    <property type="term" value="P:cell differentiation"/>
    <property type="evidence" value="ECO:0007669"/>
    <property type="project" value="UniProtKB-ARBA"/>
</dbReference>
<evidence type="ECO:0000256" key="14">
    <source>
        <dbReference type="ARBA" id="ARBA00023180"/>
    </source>
</evidence>
<dbReference type="SUPFAM" id="SSF49899">
    <property type="entry name" value="Concanavalin A-like lectins/glucanases"/>
    <property type="match status" value="3"/>
</dbReference>
<feature type="disulfide bond" evidence="18">
    <location>
        <begin position="417"/>
        <end position="435"/>
    </location>
</feature>
<proteinExistence type="predicted"/>
<reference evidence="26" key="3">
    <citation type="journal article" date="2004" name="Trends Parasitol.">
        <title>The Anopheles gambiae genome: an update.</title>
        <authorList>
            <person name="Mongin E."/>
            <person name="Louis C."/>
            <person name="Holt R.A."/>
            <person name="Birney E."/>
            <person name="Collins F.H."/>
        </authorList>
    </citation>
    <scope>NUCLEOTIDE SEQUENCE</scope>
    <source>
        <strain evidence="26">PEST</strain>
    </source>
</reference>
<keyword evidence="9" id="KW-0084">Basement membrane</keyword>
<dbReference type="FunFam" id="4.10.400.10:FF:000137">
    <property type="entry name" value="Uncharacterized protein, isoform AA"/>
    <property type="match status" value="1"/>
</dbReference>
<feature type="disulfide bond" evidence="18">
    <location>
        <begin position="16"/>
        <end position="34"/>
    </location>
</feature>
<feature type="disulfide bond" evidence="18">
    <location>
        <begin position="95"/>
        <end position="107"/>
    </location>
</feature>
<dbReference type="SMART" id="SM00180">
    <property type="entry name" value="EGF_Lam"/>
    <property type="match status" value="6"/>
</dbReference>
<feature type="domain" description="Ig-like" evidence="24">
    <location>
        <begin position="3185"/>
        <end position="3252"/>
    </location>
</feature>
<dbReference type="EMBL" id="AAAB01008888">
    <property type="protein sequence ID" value="EAA44666.5"/>
    <property type="molecule type" value="Genomic_DNA"/>
</dbReference>
<name>Q7PH68_ANOGA</name>
<feature type="disulfide bond" evidence="18">
    <location>
        <begin position="802"/>
        <end position="820"/>
    </location>
</feature>
<evidence type="ECO:0000256" key="11">
    <source>
        <dbReference type="ARBA" id="ARBA00023136"/>
    </source>
</evidence>
<dbReference type="SMART" id="SM00192">
    <property type="entry name" value="LDLa"/>
    <property type="match status" value="21"/>
</dbReference>
<dbReference type="Gene3D" id="4.10.400.10">
    <property type="entry name" value="Low-density Lipoprotein Receptor"/>
    <property type="match status" value="21"/>
</dbReference>
<dbReference type="PROSITE" id="PS50027">
    <property type="entry name" value="EGF_LAM_2"/>
    <property type="match status" value="1"/>
</dbReference>
<feature type="disulfide bond" evidence="18">
    <location>
        <begin position="270"/>
        <end position="288"/>
    </location>
</feature>
<dbReference type="FunFam" id="2.10.25.10:FF:000185">
    <property type="entry name" value="basement membrane-specific heparan sulfate proteoglycan core protein-like"/>
    <property type="match status" value="1"/>
</dbReference>
<feature type="disulfide bond" evidence="18">
    <location>
        <begin position="777"/>
        <end position="792"/>
    </location>
</feature>
<feature type="disulfide bond" evidence="16">
    <location>
        <begin position="3587"/>
        <end position="3596"/>
    </location>
</feature>
<feature type="disulfide bond" evidence="18">
    <location>
        <begin position="364"/>
        <end position="376"/>
    </location>
</feature>
<keyword evidence="3" id="KW-0964">Secreted</keyword>
<evidence type="ECO:0000259" key="24">
    <source>
        <dbReference type="PROSITE" id="PS50835"/>
    </source>
</evidence>
<dbReference type="SUPFAM" id="SSF57184">
    <property type="entry name" value="Growth factor receptor domain"/>
    <property type="match status" value="1"/>
</dbReference>
<dbReference type="STRING" id="7165.Q7PH68"/>
<feature type="disulfide bond" evidence="18">
    <location>
        <begin position="652"/>
        <end position="667"/>
    </location>
</feature>
<feature type="domain" description="EGF-like" evidence="22">
    <location>
        <begin position="3599"/>
        <end position="3634"/>
    </location>
</feature>
<dbReference type="InterPro" id="IPR007110">
    <property type="entry name" value="Ig-like_dom"/>
</dbReference>
<feature type="domain" description="Laminin IV type A" evidence="25">
    <location>
        <begin position="1335"/>
        <end position="1520"/>
    </location>
</feature>
<evidence type="ECO:0000256" key="20">
    <source>
        <dbReference type="SAM" id="MobiDB-lite"/>
    </source>
</evidence>
<protein>
    <submittedName>
        <fullName evidence="26">AGAP003656-PA</fullName>
    </submittedName>
</protein>
<feature type="disulfide bond" evidence="18">
    <location>
        <begin position="1138"/>
        <end position="1153"/>
    </location>
</feature>
<dbReference type="SMART" id="SM00409">
    <property type="entry name" value="IG"/>
    <property type="match status" value="13"/>
</dbReference>
<feature type="disulfide bond" evidence="18">
    <location>
        <begin position="523"/>
        <end position="538"/>
    </location>
</feature>
<feature type="disulfide bond" evidence="18">
    <location>
        <begin position="795"/>
        <end position="807"/>
    </location>
</feature>
<reference evidence="26" key="1">
    <citation type="journal article" date="2002" name="Science">
        <title>The genome sequence of the malaria mosquito Anopheles gambiae.</title>
        <authorList>
            <person name="Holt R.A."/>
            <person name="Subramanian G.M."/>
            <person name="Halpern A."/>
            <person name="Sutton G.G."/>
            <person name="Charlab R."/>
            <person name="Nusskern D.R."/>
            <person name="Wincker P."/>
            <person name="Clark A.G."/>
            <person name="Ribeiro J.M."/>
            <person name="Wides R."/>
            <person name="Salzberg S.L."/>
            <person name="Loftus B."/>
            <person name="Yandell M."/>
            <person name="Majoros W.H."/>
            <person name="Rusch D.B."/>
            <person name="Lai Z."/>
            <person name="Kraft C.L."/>
            <person name="Abril J.F."/>
            <person name="Anthouard V."/>
            <person name="Arensburger P."/>
            <person name="Atkinson P.W."/>
            <person name="Baden H."/>
            <person name="de Berardinis V."/>
            <person name="Baldwin D."/>
            <person name="Benes V."/>
            <person name="Biedler J."/>
            <person name="Blass C."/>
            <person name="Bolanos R."/>
            <person name="Boscus D."/>
            <person name="Barnstead M."/>
            <person name="Cai S."/>
            <person name="Center A."/>
            <person name="Chaturverdi K."/>
            <person name="Christophides G.K."/>
            <person name="Chrystal M.A."/>
            <person name="Clamp M."/>
            <person name="Cravchik A."/>
            <person name="Curwen V."/>
            <person name="Dana A."/>
            <person name="Delcher A."/>
            <person name="Dew I."/>
            <person name="Evans C.A."/>
            <person name="Flanigan M."/>
            <person name="Grundschober-Freimoser A."/>
            <person name="Friedli L."/>
            <person name="Gu Z."/>
            <person name="Guan P."/>
            <person name="Guigo R."/>
            <person name="Hillenmeyer M.E."/>
            <person name="Hladun S.L."/>
            <person name="Hogan J.R."/>
            <person name="Hong Y.S."/>
            <person name="Hoover J."/>
            <person name="Jaillon O."/>
            <person name="Ke Z."/>
            <person name="Kodira C."/>
            <person name="Kokoza E."/>
            <person name="Koutsos A."/>
            <person name="Letunic I."/>
            <person name="Levitsky A."/>
            <person name="Liang Y."/>
            <person name="Lin J.J."/>
            <person name="Lobo N.F."/>
            <person name="Lopez J.R."/>
            <person name="Malek J.A."/>
            <person name="McIntosh T.C."/>
            <person name="Meister S."/>
            <person name="Miller J."/>
            <person name="Mobarry C."/>
            <person name="Mongin E."/>
            <person name="Murphy S.D."/>
            <person name="O'Brochta D.A."/>
            <person name="Pfannkoch C."/>
            <person name="Qi R."/>
            <person name="Regier M.A."/>
            <person name="Remington K."/>
            <person name="Shao H."/>
            <person name="Sharakhova M.V."/>
            <person name="Sitter C.D."/>
            <person name="Shetty J."/>
            <person name="Smith T.J."/>
            <person name="Strong R."/>
            <person name="Sun J."/>
            <person name="Thomasova D."/>
            <person name="Ton L.Q."/>
            <person name="Topalis P."/>
            <person name="Tu Z."/>
            <person name="Unger M.F."/>
            <person name="Walenz B."/>
            <person name="Wang A."/>
            <person name="Wang J."/>
            <person name="Wang M."/>
            <person name="Wang X."/>
            <person name="Woodford K.J."/>
            <person name="Wortman J.R."/>
            <person name="Wu M."/>
            <person name="Yao A."/>
            <person name="Zdobnov E.M."/>
            <person name="Zhang H."/>
            <person name="Zhao Q."/>
            <person name="Zhao S."/>
            <person name="Zhu S.C."/>
            <person name="Zhimulev I."/>
            <person name="Coluzzi M."/>
            <person name="della Torre A."/>
            <person name="Roth C.W."/>
            <person name="Louis C."/>
            <person name="Kalush F."/>
            <person name="Mural R.J."/>
            <person name="Myers E.W."/>
            <person name="Adams M.D."/>
            <person name="Smith H.O."/>
            <person name="Broder S."/>
            <person name="Gardner M.J."/>
            <person name="Fraser C.M."/>
            <person name="Birney E."/>
            <person name="Bork P."/>
            <person name="Brey P.T."/>
            <person name="Venter J.C."/>
            <person name="Weissenbach J."/>
            <person name="Kafatos F.C."/>
            <person name="Collins F.H."/>
            <person name="Hoffman S.L."/>
        </authorList>
    </citation>
    <scope>NUCLEOTIDE SEQUENCE [LARGE SCALE GENOMIC DNA]</scope>
    <source>
        <strain evidence="26">PEST</strain>
    </source>
</reference>
<feature type="domain" description="Ig-like" evidence="24">
    <location>
        <begin position="2984"/>
        <end position="3070"/>
    </location>
</feature>
<feature type="domain" description="Ig-like" evidence="24">
    <location>
        <begin position="1199"/>
        <end position="1282"/>
    </location>
</feature>
<feature type="domain" description="Laminin G" evidence="21">
    <location>
        <begin position="3641"/>
        <end position="3815"/>
    </location>
</feature>
<feature type="disulfide bond" evidence="18">
    <location>
        <begin position="541"/>
        <end position="553"/>
    </location>
</feature>
<feature type="domain" description="Ig-like" evidence="24">
    <location>
        <begin position="2489"/>
        <end position="2579"/>
    </location>
</feature>
<feature type="disulfide bond" evidence="18">
    <location>
        <begin position="814"/>
        <end position="829"/>
    </location>
</feature>
<feature type="disulfide bond" evidence="18">
    <location>
        <begin position="702"/>
        <end position="717"/>
    </location>
</feature>
<dbReference type="FunFam" id="4.10.400.10:FF:000044">
    <property type="entry name" value="Basement membrane-specific heparan sulfate proteoglycan core protein"/>
    <property type="match status" value="1"/>
</dbReference>
<dbReference type="FunFam" id="2.60.40.10:FF:002605">
    <property type="entry name" value="Terribly reduced optic lobes, isoform B"/>
    <property type="match status" value="1"/>
</dbReference>
<dbReference type="FunFam" id="4.10.400.10:FF:000105">
    <property type="entry name" value="Lipophorin receptor 1, isoform K"/>
    <property type="match status" value="1"/>
</dbReference>
<dbReference type="PROSITE" id="PS50026">
    <property type="entry name" value="EGF_3"/>
    <property type="match status" value="3"/>
</dbReference>
<dbReference type="InterPro" id="IPR023415">
    <property type="entry name" value="LDLR_class-A_CS"/>
</dbReference>
<keyword evidence="15 19" id="KW-0424">Laminin EGF-like domain</keyword>
<evidence type="ECO:0000259" key="23">
    <source>
        <dbReference type="PROSITE" id="PS50027"/>
    </source>
</evidence>
<evidence type="ECO:0000256" key="6">
    <source>
        <dbReference type="ARBA" id="ARBA00022692"/>
    </source>
</evidence>
<feature type="domain" description="Ig-like" evidence="24">
    <location>
        <begin position="2895"/>
        <end position="2972"/>
    </location>
</feature>
<dbReference type="InterPro" id="IPR013783">
    <property type="entry name" value="Ig-like_fold"/>
</dbReference>
<evidence type="ECO:0000256" key="1">
    <source>
        <dbReference type="ARBA" id="ARBA00004167"/>
    </source>
</evidence>
<feature type="disulfide bond" evidence="18">
    <location>
        <begin position="263"/>
        <end position="275"/>
    </location>
</feature>
<dbReference type="FunFam" id="2.60.40.10:FF:003172">
    <property type="entry name" value="AGAP003656-PC"/>
    <property type="match status" value="1"/>
</dbReference>
<feature type="disulfide bond" evidence="18">
    <location>
        <begin position="139"/>
        <end position="157"/>
    </location>
</feature>
<feature type="disulfide bond" evidence="18">
    <location>
        <begin position="548"/>
        <end position="566"/>
    </location>
</feature>
<dbReference type="Pfam" id="PF00057">
    <property type="entry name" value="Ldl_recept_a"/>
    <property type="match status" value="18"/>
</dbReference>
<dbReference type="InterPro" id="IPR001791">
    <property type="entry name" value="Laminin_G"/>
</dbReference>
<dbReference type="Pfam" id="PF02210">
    <property type="entry name" value="Laminin_G_2"/>
    <property type="match status" value="2"/>
</dbReference>
<dbReference type="CDD" id="cd00054">
    <property type="entry name" value="EGF_CA"/>
    <property type="match status" value="2"/>
</dbReference>
<evidence type="ECO:0000259" key="21">
    <source>
        <dbReference type="PROSITE" id="PS50025"/>
    </source>
</evidence>
<feature type="domain" description="EGF-like" evidence="22">
    <location>
        <begin position="3561"/>
        <end position="3597"/>
    </location>
</feature>
<feature type="compositionally biased region" description="Basic and acidic residues" evidence="20">
    <location>
        <begin position="2864"/>
        <end position="2879"/>
    </location>
</feature>
<dbReference type="Pfam" id="PF13927">
    <property type="entry name" value="Ig_3"/>
    <property type="match status" value="10"/>
</dbReference>
<dbReference type="PROSITE" id="PS01209">
    <property type="entry name" value="LDLRA_1"/>
    <property type="match status" value="8"/>
</dbReference>
<evidence type="ECO:0000256" key="17">
    <source>
        <dbReference type="PROSITE-ProRule" id="PRU00122"/>
    </source>
</evidence>
<dbReference type="SUPFAM" id="SSF57196">
    <property type="entry name" value="EGF/Laminin"/>
    <property type="match status" value="1"/>
</dbReference>
<feature type="domain" description="Ig-like" evidence="24">
    <location>
        <begin position="2397"/>
        <end position="2477"/>
    </location>
</feature>
<feature type="region of interest" description="Disordered" evidence="20">
    <location>
        <begin position="2863"/>
        <end position="2898"/>
    </location>
</feature>
<feature type="disulfide bond" evidence="16">
    <location>
        <begin position="3624"/>
        <end position="3633"/>
    </location>
</feature>
<dbReference type="InterPro" id="IPR036179">
    <property type="entry name" value="Ig-like_dom_sf"/>
</dbReference>
<feature type="disulfide bond" evidence="16">
    <location>
        <begin position="3603"/>
        <end position="3613"/>
    </location>
</feature>
<dbReference type="SMART" id="SM00181">
    <property type="entry name" value="EGF"/>
    <property type="match status" value="7"/>
</dbReference>
<feature type="disulfide bond" evidence="16">
    <location>
        <begin position="3875"/>
        <end position="3884"/>
    </location>
</feature>
<feature type="domain" description="Laminin EGF-like" evidence="23">
    <location>
        <begin position="1917"/>
        <end position="1966"/>
    </location>
</feature>
<dbReference type="Gene3D" id="2.170.300.10">
    <property type="entry name" value="Tie2 ligand-binding domain superfamily"/>
    <property type="match status" value="2"/>
</dbReference>
<evidence type="ECO:0000256" key="9">
    <source>
        <dbReference type="ARBA" id="ARBA00022869"/>
    </source>
</evidence>
<dbReference type="InterPro" id="IPR002049">
    <property type="entry name" value="LE_dom"/>
</dbReference>
<evidence type="ECO:0000256" key="7">
    <source>
        <dbReference type="ARBA" id="ARBA00022729"/>
    </source>
</evidence>
<dbReference type="Pfam" id="PF00054">
    <property type="entry name" value="Laminin_G_1"/>
    <property type="match status" value="1"/>
</dbReference>
<dbReference type="PROSITE" id="PS01248">
    <property type="entry name" value="EGF_LAM_1"/>
    <property type="match status" value="3"/>
</dbReference>
<dbReference type="VEuPathDB" id="VectorBase:AGAP029987"/>
<dbReference type="PRINTS" id="PR00261">
    <property type="entry name" value="LDLRECEPTOR"/>
</dbReference>
<dbReference type="GO" id="GO:0048731">
    <property type="term" value="P:system development"/>
    <property type="evidence" value="ECO:0007669"/>
    <property type="project" value="UniProtKB-ARBA"/>
</dbReference>
<dbReference type="InterPro" id="IPR056863">
    <property type="entry name" value="LMN_ATRN_NET-like_EGF"/>
</dbReference>
<feature type="disulfide bond" evidence="18">
    <location>
        <begin position="727"/>
        <end position="745"/>
    </location>
</feature>
<feature type="disulfide bond" evidence="18">
    <location>
        <begin position="1119"/>
        <end position="1131"/>
    </location>
</feature>
<evidence type="ECO:0000256" key="13">
    <source>
        <dbReference type="ARBA" id="ARBA00023170"/>
    </source>
</evidence>
<evidence type="ECO:0000259" key="22">
    <source>
        <dbReference type="PROSITE" id="PS50026"/>
    </source>
</evidence>
<feature type="disulfide bond" evidence="16">
    <location>
        <begin position="3568"/>
        <end position="3585"/>
    </location>
</feature>
<keyword evidence="13" id="KW-0675">Receptor</keyword>
<feature type="disulfide bond" evidence="18">
    <location>
        <begin position="838"/>
        <end position="856"/>
    </location>
</feature>
<dbReference type="Gene3D" id="2.10.25.10">
    <property type="entry name" value="Laminin"/>
    <property type="match status" value="4"/>
</dbReference>
<dbReference type="SUPFAM" id="SSF48726">
    <property type="entry name" value="Immunoglobulin"/>
    <property type="match status" value="13"/>
</dbReference>
<dbReference type="SMART" id="SM00281">
    <property type="entry name" value="LamB"/>
    <property type="match status" value="3"/>
</dbReference>
<dbReference type="SMART" id="SM00282">
    <property type="entry name" value="LamG"/>
    <property type="match status" value="3"/>
</dbReference>
<evidence type="ECO:0000256" key="3">
    <source>
        <dbReference type="ARBA" id="ARBA00022525"/>
    </source>
</evidence>
<dbReference type="Pfam" id="PF24973">
    <property type="entry name" value="EGF_LMN_ATRN"/>
    <property type="match status" value="1"/>
</dbReference>
<dbReference type="Pfam" id="PF00052">
    <property type="entry name" value="Laminin_B"/>
    <property type="match status" value="3"/>
</dbReference>
<evidence type="ECO:0000256" key="15">
    <source>
        <dbReference type="ARBA" id="ARBA00023292"/>
    </source>
</evidence>
<dbReference type="PROSITE" id="PS00290">
    <property type="entry name" value="IG_MHC"/>
    <property type="match status" value="1"/>
</dbReference>
<dbReference type="PhylomeDB" id="Q7PH68"/>
<dbReference type="Pfam" id="PF00008">
    <property type="entry name" value="EGF"/>
    <property type="match status" value="1"/>
</dbReference>
<dbReference type="CDD" id="cd00055">
    <property type="entry name" value="EGF_Lam"/>
    <property type="match status" value="2"/>
</dbReference>
<feature type="domain" description="Ig-like" evidence="24">
    <location>
        <begin position="2683"/>
        <end position="2769"/>
    </location>
</feature>
<feature type="disulfide bond" evidence="18">
    <location>
        <begin position="640"/>
        <end position="658"/>
    </location>
</feature>
<dbReference type="PaxDb" id="7165-AGAP003656-PA"/>
<feature type="domain" description="Laminin IV type A" evidence="25">
    <location>
        <begin position="2048"/>
        <end position="2217"/>
    </location>
</feature>
<feature type="disulfide bond" evidence="16">
    <location>
        <begin position="3856"/>
        <end position="3873"/>
    </location>
</feature>
<dbReference type="FunFam" id="4.10.400.10:FF:000086">
    <property type="entry name" value="Terribly reduced optic lobes, isoform B"/>
    <property type="match status" value="1"/>
</dbReference>
<keyword evidence="10" id="KW-1133">Transmembrane helix</keyword>
<dbReference type="InterPro" id="IPR003598">
    <property type="entry name" value="Ig_sub2"/>
</dbReference>
<feature type="domain" description="Ig-like" evidence="24">
    <location>
        <begin position="3280"/>
        <end position="3379"/>
    </location>
</feature>
<evidence type="ECO:0000256" key="12">
    <source>
        <dbReference type="ARBA" id="ARBA00023157"/>
    </source>
</evidence>
<comment type="caution">
    <text evidence="26">The sequence shown here is derived from an EMBL/GenBank/DDBJ whole genome shotgun (WGS) entry which is preliminary data.</text>
</comment>
<keyword evidence="7" id="KW-0732">Signal</keyword>
<dbReference type="Gene3D" id="2.60.40.10">
    <property type="entry name" value="Immunoglobulins"/>
    <property type="match status" value="12"/>
</dbReference>
<dbReference type="Pfam" id="PF00053">
    <property type="entry name" value="EGF_laminin"/>
    <property type="match status" value="6"/>
</dbReference>
<dbReference type="PROSITE" id="PS00022">
    <property type="entry name" value="EGF_1"/>
    <property type="match status" value="4"/>
</dbReference>
<dbReference type="CDD" id="cd00110">
    <property type="entry name" value="LamG"/>
    <property type="match status" value="3"/>
</dbReference>
<feature type="disulfide bond" evidence="18">
    <location>
        <begin position="28"/>
        <end position="43"/>
    </location>
</feature>
<dbReference type="VEuPathDB" id="VectorBase:AGAP003656"/>
<evidence type="ECO:0000256" key="5">
    <source>
        <dbReference type="ARBA" id="ARBA00022536"/>
    </source>
</evidence>
<feature type="disulfide bond" evidence="18">
    <location>
        <begin position="410"/>
        <end position="422"/>
    </location>
</feature>
<feature type="disulfide bond" evidence="18">
    <location>
        <begin position="1079"/>
        <end position="1091"/>
    </location>
</feature>
<feature type="disulfide bond" evidence="18">
    <location>
        <begin position="9"/>
        <end position="21"/>
    </location>
</feature>
<dbReference type="FunFam" id="4.10.400.10:FF:000254">
    <property type="entry name" value="AGAP003656-PB"/>
    <property type="match status" value="1"/>
</dbReference>
<gene>
    <name evidence="26" type="ORF">AgaP_AGAP003656</name>
</gene>
<dbReference type="InterPro" id="IPR000742">
    <property type="entry name" value="EGF"/>
</dbReference>
<feature type="disulfide bond" evidence="19">
    <location>
        <begin position="1936"/>
        <end position="1945"/>
    </location>
</feature>
<dbReference type="VEuPathDB" id="VectorBase:AGAMI1_009733"/>
<feature type="disulfide bond" evidence="18">
    <location>
        <begin position="330"/>
        <end position="348"/>
    </location>
</feature>
<feature type="disulfide bond" evidence="17">
    <location>
        <begin position="4046"/>
        <end position="4073"/>
    </location>
</feature>
<feature type="domain" description="Ig-like" evidence="24">
    <location>
        <begin position="948"/>
        <end position="1036"/>
    </location>
</feature>
<dbReference type="FunFam" id="2.10.25.10:FF:000106">
    <property type="entry name" value="Heparan sulfate proteoglycan 2"/>
    <property type="match status" value="1"/>
</dbReference>
<dbReference type="InterPro" id="IPR000034">
    <property type="entry name" value="Laminin_IV"/>
</dbReference>
<dbReference type="FunFam" id="2.60.40.10:FF:002808">
    <property type="entry name" value="AGAP003656-PA"/>
    <property type="match status" value="1"/>
</dbReference>
<feature type="disulfide bond" evidence="18">
    <location>
        <begin position="850"/>
        <end position="865"/>
    </location>
</feature>
<comment type="subcellular location">
    <subcellularLocation>
        <location evidence="1">Membrane</location>
        <topology evidence="1">Single-pass membrane protein</topology>
    </subcellularLocation>
    <subcellularLocation>
        <location evidence="2">Secreted</location>
        <location evidence="2">Extracellular space</location>
        <location evidence="2">Extracellular matrix</location>
        <location evidence="2">Basement membrane</location>
    </subcellularLocation>
</comment>
<feature type="disulfide bond" evidence="18">
    <location>
        <begin position="194"/>
        <end position="209"/>
    </location>
</feature>
<keyword evidence="5 16" id="KW-0245">EGF-like domain</keyword>
<reference evidence="26" key="2">
    <citation type="submission" date="2002-03" db="EMBL/GenBank/DDBJ databases">
        <authorList>
            <consortium name="The Anopheles Genome Sequencing Consortium"/>
        </authorList>
    </citation>
    <scope>NUCLEOTIDE SEQUENCE</scope>
    <source>
        <strain evidence="26">PEST</strain>
    </source>
</reference>